<reference evidence="9 10" key="1">
    <citation type="journal article" date="2017" name="Plant Biotechnol. J.">
        <title>A comprehensive draft genome sequence for lupin (Lupinus angustifolius), an emerging health food: insights into plant-microbe interactions and legume evolution.</title>
        <authorList>
            <person name="Hane J.K."/>
            <person name="Ming Y."/>
            <person name="Kamphuis L.G."/>
            <person name="Nelson M.N."/>
            <person name="Garg G."/>
            <person name="Atkins C.A."/>
            <person name="Bayer P.E."/>
            <person name="Bravo A."/>
            <person name="Bringans S."/>
            <person name="Cannon S."/>
            <person name="Edwards D."/>
            <person name="Foley R."/>
            <person name="Gao L.L."/>
            <person name="Harrison M.J."/>
            <person name="Huang W."/>
            <person name="Hurgobin B."/>
            <person name="Li S."/>
            <person name="Liu C.W."/>
            <person name="McGrath A."/>
            <person name="Morahan G."/>
            <person name="Murray J."/>
            <person name="Weller J."/>
            <person name="Jian J."/>
            <person name="Singh K.B."/>
        </authorList>
    </citation>
    <scope>NUCLEOTIDE SEQUENCE [LARGE SCALE GENOMIC DNA]</scope>
    <source>
        <strain evidence="10">cv. Tanjil</strain>
        <tissue evidence="9">Whole plant</tissue>
    </source>
</reference>
<comment type="similarity">
    <text evidence="2">Belongs to the auxin efflux carrier (TC 2.A.69.1) family.</text>
</comment>
<dbReference type="AlphaFoldDB" id="A0A1J7HZB1"/>
<evidence type="ECO:0000256" key="6">
    <source>
        <dbReference type="ARBA" id="ARBA00023136"/>
    </source>
</evidence>
<protein>
    <submittedName>
        <fullName evidence="9">Uncharacterized protein</fullName>
    </submittedName>
</protein>
<dbReference type="EMBL" id="CM007365">
    <property type="protein sequence ID" value="OIW11714.1"/>
    <property type="molecule type" value="Genomic_DNA"/>
</dbReference>
<evidence type="ECO:0000256" key="2">
    <source>
        <dbReference type="ARBA" id="ARBA00009177"/>
    </source>
</evidence>
<dbReference type="GO" id="GO:0005886">
    <property type="term" value="C:plasma membrane"/>
    <property type="evidence" value="ECO:0007669"/>
    <property type="project" value="TreeGrafter"/>
</dbReference>
<evidence type="ECO:0000256" key="3">
    <source>
        <dbReference type="ARBA" id="ARBA00022448"/>
    </source>
</evidence>
<gene>
    <name evidence="9" type="ORF">TanjilG_12233</name>
</gene>
<dbReference type="STRING" id="3871.A0A1J7HZB1"/>
<comment type="subcellular location">
    <subcellularLocation>
        <location evidence="1">Membrane</location>
        <topology evidence="1">Multi-pass membrane protein</topology>
    </subcellularLocation>
</comment>
<dbReference type="GO" id="GO:0009926">
    <property type="term" value="P:auxin polar transport"/>
    <property type="evidence" value="ECO:0007669"/>
    <property type="project" value="TreeGrafter"/>
</dbReference>
<dbReference type="InterPro" id="IPR004776">
    <property type="entry name" value="Mem_transp_PIN-like"/>
</dbReference>
<dbReference type="GO" id="GO:0009734">
    <property type="term" value="P:auxin-activated signaling pathway"/>
    <property type="evidence" value="ECO:0007669"/>
    <property type="project" value="UniProtKB-KW"/>
</dbReference>
<name>A0A1J7HZB1_LUPAN</name>
<proteinExistence type="inferred from homology"/>
<evidence type="ECO:0000256" key="7">
    <source>
        <dbReference type="ARBA" id="ARBA00023294"/>
    </source>
</evidence>
<keyword evidence="4 8" id="KW-0812">Transmembrane</keyword>
<evidence type="ECO:0000313" key="9">
    <source>
        <dbReference type="EMBL" id="OIW11714.1"/>
    </source>
</evidence>
<feature type="transmembrane region" description="Helical" evidence="8">
    <location>
        <begin position="12"/>
        <end position="32"/>
    </location>
</feature>
<sequence length="69" mass="8025">MDIGKTLDWNGIFAAIIPLYFAIGLGFASVRWWKFFTPEQCNGINRIVISTCHFLPVVLIYFIIFQHYP</sequence>
<dbReference type="Proteomes" id="UP000188354">
    <property type="component" value="Chromosome LG05"/>
</dbReference>
<evidence type="ECO:0000256" key="5">
    <source>
        <dbReference type="ARBA" id="ARBA00022989"/>
    </source>
</evidence>
<keyword evidence="5 8" id="KW-1133">Transmembrane helix</keyword>
<keyword evidence="10" id="KW-1185">Reference proteome</keyword>
<evidence type="ECO:0000256" key="4">
    <source>
        <dbReference type="ARBA" id="ARBA00022692"/>
    </source>
</evidence>
<evidence type="ECO:0000256" key="1">
    <source>
        <dbReference type="ARBA" id="ARBA00004141"/>
    </source>
</evidence>
<dbReference type="PANTHER" id="PTHR31752:SF18">
    <property type="entry name" value="AUXIN EFFLUX CARRIER COMPONENT 1"/>
    <property type="match status" value="1"/>
</dbReference>
<dbReference type="Pfam" id="PF03547">
    <property type="entry name" value="Mem_trans"/>
    <property type="match status" value="1"/>
</dbReference>
<dbReference type="Gramene" id="OIW11714">
    <property type="protein sequence ID" value="OIW11714"/>
    <property type="gene ID" value="TanjilG_12233"/>
</dbReference>
<dbReference type="GO" id="GO:0005783">
    <property type="term" value="C:endoplasmic reticulum"/>
    <property type="evidence" value="ECO:0007669"/>
    <property type="project" value="TreeGrafter"/>
</dbReference>
<keyword evidence="6 8" id="KW-0472">Membrane</keyword>
<dbReference type="InterPro" id="IPR051107">
    <property type="entry name" value="Auxin_Efflux_Carrier"/>
</dbReference>
<feature type="transmembrane region" description="Helical" evidence="8">
    <location>
        <begin position="44"/>
        <end position="64"/>
    </location>
</feature>
<evidence type="ECO:0000313" key="10">
    <source>
        <dbReference type="Proteomes" id="UP000188354"/>
    </source>
</evidence>
<dbReference type="PANTHER" id="PTHR31752">
    <property type="entry name" value="AUXIN EFFLUX CARRIER COMPONENT 1B-RELATED"/>
    <property type="match status" value="1"/>
</dbReference>
<keyword evidence="7" id="KW-0927">Auxin signaling pathway</keyword>
<organism evidence="9 10">
    <name type="scientific">Lupinus angustifolius</name>
    <name type="common">Narrow-leaved blue lupine</name>
    <dbReference type="NCBI Taxonomy" id="3871"/>
    <lineage>
        <taxon>Eukaryota</taxon>
        <taxon>Viridiplantae</taxon>
        <taxon>Streptophyta</taxon>
        <taxon>Embryophyta</taxon>
        <taxon>Tracheophyta</taxon>
        <taxon>Spermatophyta</taxon>
        <taxon>Magnoliopsida</taxon>
        <taxon>eudicotyledons</taxon>
        <taxon>Gunneridae</taxon>
        <taxon>Pentapetalae</taxon>
        <taxon>rosids</taxon>
        <taxon>fabids</taxon>
        <taxon>Fabales</taxon>
        <taxon>Fabaceae</taxon>
        <taxon>Papilionoideae</taxon>
        <taxon>50 kb inversion clade</taxon>
        <taxon>genistoids sensu lato</taxon>
        <taxon>core genistoids</taxon>
        <taxon>Genisteae</taxon>
        <taxon>Lupinus</taxon>
    </lineage>
</organism>
<evidence type="ECO:0000256" key="8">
    <source>
        <dbReference type="SAM" id="Phobius"/>
    </source>
</evidence>
<keyword evidence="3" id="KW-0813">Transport</keyword>
<dbReference type="GO" id="GO:0010329">
    <property type="term" value="F:auxin efflux transmembrane transporter activity"/>
    <property type="evidence" value="ECO:0007669"/>
    <property type="project" value="TreeGrafter"/>
</dbReference>
<accession>A0A1J7HZB1</accession>